<proteinExistence type="predicted"/>
<feature type="transmembrane region" description="Helical" evidence="1">
    <location>
        <begin position="263"/>
        <end position="283"/>
    </location>
</feature>
<dbReference type="Proteomes" id="UP000293952">
    <property type="component" value="Unassembled WGS sequence"/>
</dbReference>
<accession>A0A4Q4KN56</accession>
<dbReference type="EMBL" id="SETE01000003">
    <property type="protein sequence ID" value="RYM34217.1"/>
    <property type="molecule type" value="Genomic_DNA"/>
</dbReference>
<keyword evidence="1" id="KW-0812">Transmembrane</keyword>
<feature type="transmembrane region" description="Helical" evidence="1">
    <location>
        <begin position="40"/>
        <end position="62"/>
    </location>
</feature>
<organism evidence="2 3">
    <name type="scientific">Brumimicrobium glaciale</name>
    <dbReference type="NCBI Taxonomy" id="200475"/>
    <lineage>
        <taxon>Bacteria</taxon>
        <taxon>Pseudomonadati</taxon>
        <taxon>Bacteroidota</taxon>
        <taxon>Flavobacteriia</taxon>
        <taxon>Flavobacteriales</taxon>
        <taxon>Crocinitomicaceae</taxon>
        <taxon>Brumimicrobium</taxon>
    </lineage>
</organism>
<feature type="transmembrane region" description="Helical" evidence="1">
    <location>
        <begin position="303"/>
        <end position="320"/>
    </location>
</feature>
<evidence type="ECO:0000256" key="1">
    <source>
        <dbReference type="SAM" id="Phobius"/>
    </source>
</evidence>
<protein>
    <submittedName>
        <fullName evidence="2">Uncharacterized protein</fullName>
    </submittedName>
</protein>
<sequence>MNFSLGFVVVIILILFPGLIFRRFYYYGEFSKQFNSGLNLVRLIASAIIPGIIVLSSFYWFYDTFFSKIDIDGIINKLKDINNPEHRQNKNSGVSINNLIKQEVFPFIGFLYLSSLFLGTLTGRLVRITRIDIKFKILRFKNHWFYLFNGHHAKFKKMKHLERKNKKHLFTKADILIDSNSKTLLYSGIIVDYELNENDCTVLNKVILQNADRYSIRDNTKIAVSIPGTILVVDCSSIKNINLTYIYENEKTKNILKSKIPNIVDVIFGLIIILLIPVFIFKADSIALDLYTKYFHIPWYAKLISYFLVVQVISVFNPFIKKKGEYELIYKNWKLFIAKLFWIALLYFLLKIII</sequence>
<dbReference type="OrthoDB" id="674965at2"/>
<dbReference type="AlphaFoldDB" id="A0A4Q4KN56"/>
<feature type="transmembrane region" description="Helical" evidence="1">
    <location>
        <begin position="332"/>
        <end position="350"/>
    </location>
</feature>
<name>A0A4Q4KN56_9FLAO</name>
<reference evidence="2 3" key="1">
    <citation type="submission" date="2019-02" db="EMBL/GenBank/DDBJ databases">
        <title>Genome sequence of the sea-ice species Brumimicrobium glaciale.</title>
        <authorList>
            <person name="Bowman J.P."/>
        </authorList>
    </citation>
    <scope>NUCLEOTIDE SEQUENCE [LARGE SCALE GENOMIC DNA]</scope>
    <source>
        <strain evidence="2 3">IC156</strain>
    </source>
</reference>
<evidence type="ECO:0000313" key="3">
    <source>
        <dbReference type="Proteomes" id="UP000293952"/>
    </source>
</evidence>
<keyword evidence="1" id="KW-1133">Transmembrane helix</keyword>
<feature type="transmembrane region" description="Helical" evidence="1">
    <location>
        <begin position="6"/>
        <end position="28"/>
    </location>
</feature>
<evidence type="ECO:0000313" key="2">
    <source>
        <dbReference type="EMBL" id="RYM34217.1"/>
    </source>
</evidence>
<gene>
    <name evidence="2" type="ORF">ERX46_09690</name>
</gene>
<feature type="transmembrane region" description="Helical" evidence="1">
    <location>
        <begin position="104"/>
        <end position="126"/>
    </location>
</feature>
<keyword evidence="1" id="KW-0472">Membrane</keyword>
<dbReference type="RefSeq" id="WP_130093657.1">
    <property type="nucleotide sequence ID" value="NZ_SETE01000003.1"/>
</dbReference>
<keyword evidence="3" id="KW-1185">Reference proteome</keyword>
<comment type="caution">
    <text evidence="2">The sequence shown here is derived from an EMBL/GenBank/DDBJ whole genome shotgun (WGS) entry which is preliminary data.</text>
</comment>